<dbReference type="OrthoDB" id="5278208at2759"/>
<evidence type="ECO:0000256" key="3">
    <source>
        <dbReference type="SAM" id="MobiDB-lite"/>
    </source>
</evidence>
<dbReference type="CDD" id="cd00067">
    <property type="entry name" value="GAL4"/>
    <property type="match status" value="1"/>
</dbReference>
<reference evidence="5 6" key="1">
    <citation type="submission" date="2017-06" db="EMBL/GenBank/DDBJ databases">
        <title>Ant-infecting Ophiocordyceps genomes reveal a high diversity of potential behavioral manipulation genes and a possible major role for enterotoxins.</title>
        <authorList>
            <person name="De Bekker C."/>
            <person name="Evans H.C."/>
            <person name="Brachmann A."/>
            <person name="Hughes D.P."/>
        </authorList>
    </citation>
    <scope>NUCLEOTIDE SEQUENCE [LARGE SCALE GENOMIC DNA]</scope>
    <source>
        <strain evidence="5 6">Map16</strain>
    </source>
</reference>
<dbReference type="PROSITE" id="PS00463">
    <property type="entry name" value="ZN2_CY6_FUNGAL_1"/>
    <property type="match status" value="1"/>
</dbReference>
<name>A0A2C5ZLQ0_9HYPO</name>
<dbReference type="GO" id="GO:0005634">
    <property type="term" value="C:nucleus"/>
    <property type="evidence" value="ECO:0007669"/>
    <property type="project" value="UniProtKB-SubCell"/>
</dbReference>
<accession>A0A2C5ZLQ0</accession>
<dbReference type="Proteomes" id="UP000226431">
    <property type="component" value="Unassembled WGS sequence"/>
</dbReference>
<dbReference type="GO" id="GO:0045944">
    <property type="term" value="P:positive regulation of transcription by RNA polymerase II"/>
    <property type="evidence" value="ECO:0007669"/>
    <property type="project" value="TreeGrafter"/>
</dbReference>
<organism evidence="5 6">
    <name type="scientific">Ophiocordyceps camponoti-rufipedis</name>
    <dbReference type="NCBI Taxonomy" id="2004952"/>
    <lineage>
        <taxon>Eukaryota</taxon>
        <taxon>Fungi</taxon>
        <taxon>Dikarya</taxon>
        <taxon>Ascomycota</taxon>
        <taxon>Pezizomycotina</taxon>
        <taxon>Sordariomycetes</taxon>
        <taxon>Hypocreomycetidae</taxon>
        <taxon>Hypocreales</taxon>
        <taxon>Ophiocordycipitaceae</taxon>
        <taxon>Ophiocordyceps</taxon>
    </lineage>
</organism>
<feature type="region of interest" description="Disordered" evidence="3">
    <location>
        <begin position="156"/>
        <end position="175"/>
    </location>
</feature>
<dbReference type="Gene3D" id="4.10.240.10">
    <property type="entry name" value="Zn(2)-C6 fungal-type DNA-binding domain"/>
    <property type="match status" value="1"/>
</dbReference>
<gene>
    <name evidence="5" type="ORF">CDD80_1973</name>
</gene>
<evidence type="ECO:0000256" key="2">
    <source>
        <dbReference type="ARBA" id="ARBA00023242"/>
    </source>
</evidence>
<evidence type="ECO:0000259" key="4">
    <source>
        <dbReference type="PROSITE" id="PS50048"/>
    </source>
</evidence>
<dbReference type="SMART" id="SM00066">
    <property type="entry name" value="GAL4"/>
    <property type="match status" value="1"/>
</dbReference>
<dbReference type="Pfam" id="PF00172">
    <property type="entry name" value="Zn_clus"/>
    <property type="match status" value="1"/>
</dbReference>
<keyword evidence="2" id="KW-0539">Nucleus</keyword>
<dbReference type="GO" id="GO:0000981">
    <property type="term" value="F:DNA-binding transcription factor activity, RNA polymerase II-specific"/>
    <property type="evidence" value="ECO:0007669"/>
    <property type="project" value="InterPro"/>
</dbReference>
<dbReference type="PANTHER" id="PTHR37534">
    <property type="entry name" value="TRANSCRIPTIONAL ACTIVATOR PROTEIN UGA3"/>
    <property type="match status" value="1"/>
</dbReference>
<dbReference type="GO" id="GO:0000976">
    <property type="term" value="F:transcription cis-regulatory region binding"/>
    <property type="evidence" value="ECO:0007669"/>
    <property type="project" value="TreeGrafter"/>
</dbReference>
<evidence type="ECO:0000313" key="5">
    <source>
        <dbReference type="EMBL" id="PHH80334.1"/>
    </source>
</evidence>
<comment type="subcellular location">
    <subcellularLocation>
        <location evidence="1">Nucleus</location>
    </subcellularLocation>
</comment>
<protein>
    <recommendedName>
        <fullName evidence="4">Zn(2)-C6 fungal-type domain-containing protein</fullName>
    </recommendedName>
</protein>
<dbReference type="InterPro" id="IPR021858">
    <property type="entry name" value="Fun_TF"/>
</dbReference>
<evidence type="ECO:0000313" key="6">
    <source>
        <dbReference type="Proteomes" id="UP000226431"/>
    </source>
</evidence>
<keyword evidence="6" id="KW-1185">Reference proteome</keyword>
<dbReference type="EMBL" id="NJES01000019">
    <property type="protein sequence ID" value="PHH80334.1"/>
    <property type="molecule type" value="Genomic_DNA"/>
</dbReference>
<proteinExistence type="predicted"/>
<dbReference type="InterPro" id="IPR001138">
    <property type="entry name" value="Zn2Cys6_DnaBD"/>
</dbReference>
<evidence type="ECO:0000256" key="1">
    <source>
        <dbReference type="ARBA" id="ARBA00004123"/>
    </source>
</evidence>
<feature type="region of interest" description="Disordered" evidence="3">
    <location>
        <begin position="98"/>
        <end position="141"/>
    </location>
</feature>
<dbReference type="STRING" id="2004952.A0A2C5ZLQ0"/>
<dbReference type="GO" id="GO:0008270">
    <property type="term" value="F:zinc ion binding"/>
    <property type="evidence" value="ECO:0007669"/>
    <property type="project" value="InterPro"/>
</dbReference>
<dbReference type="SUPFAM" id="SSF57701">
    <property type="entry name" value="Zn2/Cys6 DNA-binding domain"/>
    <property type="match status" value="1"/>
</dbReference>
<feature type="domain" description="Zn(2)-C6 fungal-type" evidence="4">
    <location>
        <begin position="69"/>
        <end position="99"/>
    </location>
</feature>
<comment type="caution">
    <text evidence="5">The sequence shown here is derived from an EMBL/GenBank/DDBJ whole genome shotgun (WGS) entry which is preliminary data.</text>
</comment>
<dbReference type="Pfam" id="PF11951">
    <property type="entry name" value="Fungal_trans_2"/>
    <property type="match status" value="1"/>
</dbReference>
<feature type="compositionally biased region" description="Polar residues" evidence="3">
    <location>
        <begin position="12"/>
        <end position="24"/>
    </location>
</feature>
<dbReference type="PANTHER" id="PTHR37534:SF10">
    <property type="entry name" value="ZN(II)2CYS6 TRANSCRIPTION FACTOR (EUROFUNG)"/>
    <property type="match status" value="1"/>
</dbReference>
<sequence length="643" mass="72620">MNSYFASDPDESGSSVGTGISVPSSAAHAEAFPEPVPIRASKTSNGRRKLAYGFDSGGDVVKYRRTRSGCFTCRSRRVKCDETHPVCERCKKGNRRCVYPDPPASKGSSSQKSKTRDVALSTRCNSGGEDEVEGERHENQAPVTCSNTTRVAACHDSESSSDGAMRQSFSSSPPAMAIPRALDKRRADWSHLPLDFQHHLAYFVVNITNHHYSIANDGDNFFSVILPCMAVDHEPLLHAVVGFSAYHATLQRTDGQLQDFLKYYHGGVTRLLECLQRKEANNVPVLVTILQLATMEQEFLGDWVNLMGHQKAALEIITQIFDPFTVMDSPVGRMCLNWYSRYDNYVAIMGGFPTGLKREWFEATMEYCQVREAANQSDHLRWSIDHRSARLRLITFDMSMLYAGQVTPEAFVREHTRLTHELHEWKRGWHPALTDPAYLVTDFSHCMTPLGPADIVDPYKLGTLFHPPLFTTTLITAEWHSIVIMHLSQAAKTPPVHLLIKIREHAYAACQYFEAVERWPDSPPGALVSLQPCISIAALFLPHDNQHQMWLRRKFALLDTLGFIHPTARRKKMARLFRDPSCSRWWLPNDEGLTPVLKSIRAFADERNAAAVDDQLDNIREVRHLFVKLRLGEGEDEDDILAQ</sequence>
<feature type="region of interest" description="Disordered" evidence="3">
    <location>
        <begin position="1"/>
        <end position="44"/>
    </location>
</feature>
<dbReference type="InterPro" id="IPR036864">
    <property type="entry name" value="Zn2-C6_fun-type_DNA-bd_sf"/>
</dbReference>
<dbReference type="PROSITE" id="PS50048">
    <property type="entry name" value="ZN2_CY6_FUNGAL_2"/>
    <property type="match status" value="1"/>
</dbReference>
<dbReference type="AlphaFoldDB" id="A0A2C5ZLQ0"/>